<evidence type="ECO:0000313" key="7">
    <source>
        <dbReference type="Proteomes" id="UP000253509"/>
    </source>
</evidence>
<evidence type="ECO:0000256" key="3">
    <source>
        <dbReference type="ARBA" id="ARBA00023163"/>
    </source>
</evidence>
<feature type="transmembrane region" description="Helical" evidence="4">
    <location>
        <begin position="311"/>
        <end position="333"/>
    </location>
</feature>
<dbReference type="Pfam" id="PF00196">
    <property type="entry name" value="GerE"/>
    <property type="match status" value="1"/>
</dbReference>
<comment type="caution">
    <text evidence="6">The sequence shown here is derived from an EMBL/GenBank/DDBJ whole genome shotgun (WGS) entry which is preliminary data.</text>
</comment>
<keyword evidence="4" id="KW-0472">Membrane</keyword>
<keyword evidence="1" id="KW-0805">Transcription regulation</keyword>
<dbReference type="CDD" id="cd06170">
    <property type="entry name" value="LuxR_C_like"/>
    <property type="match status" value="1"/>
</dbReference>
<keyword evidence="3" id="KW-0804">Transcription</keyword>
<dbReference type="SMART" id="SM00421">
    <property type="entry name" value="HTH_LUXR"/>
    <property type="match status" value="1"/>
</dbReference>
<feature type="transmembrane region" description="Helical" evidence="4">
    <location>
        <begin position="12"/>
        <end position="32"/>
    </location>
</feature>
<accession>A0A366II95</accession>
<dbReference type="PROSITE" id="PS50043">
    <property type="entry name" value="HTH_LUXR_2"/>
    <property type="match status" value="1"/>
</dbReference>
<dbReference type="PANTHER" id="PTHR44688">
    <property type="entry name" value="DNA-BINDING TRANSCRIPTIONAL ACTIVATOR DEVR_DOSR"/>
    <property type="match status" value="1"/>
</dbReference>
<feature type="transmembrane region" description="Helical" evidence="4">
    <location>
        <begin position="76"/>
        <end position="97"/>
    </location>
</feature>
<evidence type="ECO:0000313" key="6">
    <source>
        <dbReference type="EMBL" id="RBP71572.1"/>
    </source>
</evidence>
<keyword evidence="4" id="KW-0812">Transmembrane</keyword>
<dbReference type="Proteomes" id="UP000253509">
    <property type="component" value="Unassembled WGS sequence"/>
</dbReference>
<keyword evidence="4" id="KW-1133">Transmembrane helix</keyword>
<feature type="domain" description="HTH luxR-type" evidence="5">
    <location>
        <begin position="352"/>
        <end position="417"/>
    </location>
</feature>
<dbReference type="Gene3D" id="1.10.10.10">
    <property type="entry name" value="Winged helix-like DNA-binding domain superfamily/Winged helix DNA-binding domain"/>
    <property type="match status" value="1"/>
</dbReference>
<keyword evidence="2" id="KW-0238">DNA-binding</keyword>
<dbReference type="PRINTS" id="PR00038">
    <property type="entry name" value="HTHLUXR"/>
</dbReference>
<dbReference type="GO" id="GO:0003677">
    <property type="term" value="F:DNA binding"/>
    <property type="evidence" value="ECO:0007669"/>
    <property type="project" value="UniProtKB-KW"/>
</dbReference>
<dbReference type="SUPFAM" id="SSF46894">
    <property type="entry name" value="C-terminal effector domain of the bipartite response regulators"/>
    <property type="match status" value="1"/>
</dbReference>
<reference evidence="6 7" key="1">
    <citation type="submission" date="2018-06" db="EMBL/GenBank/DDBJ databases">
        <title>Freshwater and sediment microbial communities from various areas in North America, analyzing microbe dynamics in response to fracking.</title>
        <authorList>
            <person name="Lamendella R."/>
        </authorList>
    </citation>
    <scope>NUCLEOTIDE SEQUENCE [LARGE SCALE GENOMIC DNA]</scope>
    <source>
        <strain evidence="6 7">3b_TX</strain>
    </source>
</reference>
<feature type="transmembrane region" description="Helical" evidence="4">
    <location>
        <begin position="283"/>
        <end position="305"/>
    </location>
</feature>
<feature type="transmembrane region" description="Helical" evidence="4">
    <location>
        <begin position="181"/>
        <end position="201"/>
    </location>
</feature>
<dbReference type="AlphaFoldDB" id="A0A366II95"/>
<feature type="transmembrane region" description="Helical" evidence="4">
    <location>
        <begin position="250"/>
        <end position="271"/>
    </location>
</feature>
<sequence>MSVAVRRRDVVEPLGVAVAGLLVAAGLVSLRVSGHASFATDPLGALALVGAAVVAAAAGVRLSAAGARRAATWSRWLTLAVLIYPVTALWAVGSHAVGLPGAALAIAVWSSAWIPSLVFGQLTASAAIREVGRRRSWPHAVVLVSMGLAVVTNLVLVVPAAPFTGVPTIAPESWHTRLAPLGLAVTLLSGLALLLLPVRLWRAALTSEGAARSRFAVAAAGTSAAPLTIVFCLLLAAARSPGGVDPSLGSVAFLVALAASGALSAACAVLASRGAVAPSHLLIVVRGTGMTAAALLVIGLGTMAAAPGVGFGATATAVLIAAATVVVLGGAWFGTGALARSLLTVADPLAAVPTRLERLTPRENEVLALLAEGASNAGIAQQLVVSTRTVDAHLRSIFAKLDLGGPGDLTNRRVRAARIWLEAQE</sequence>
<dbReference type="EMBL" id="QNSB01000005">
    <property type="protein sequence ID" value="RBP71572.1"/>
    <property type="molecule type" value="Genomic_DNA"/>
</dbReference>
<gene>
    <name evidence="6" type="ORF">DFO65_105176</name>
</gene>
<name>A0A366II95_9MICO</name>
<feature type="transmembrane region" description="Helical" evidence="4">
    <location>
        <begin position="103"/>
        <end position="128"/>
    </location>
</feature>
<protein>
    <submittedName>
        <fullName evidence="6">Regulatory LuxR family protein</fullName>
    </submittedName>
</protein>
<evidence type="ECO:0000256" key="2">
    <source>
        <dbReference type="ARBA" id="ARBA00023125"/>
    </source>
</evidence>
<evidence type="ECO:0000256" key="1">
    <source>
        <dbReference type="ARBA" id="ARBA00023015"/>
    </source>
</evidence>
<evidence type="ECO:0000259" key="5">
    <source>
        <dbReference type="PROSITE" id="PS50043"/>
    </source>
</evidence>
<dbReference type="InterPro" id="IPR016032">
    <property type="entry name" value="Sig_transdc_resp-reg_C-effctor"/>
</dbReference>
<dbReference type="InterPro" id="IPR000792">
    <property type="entry name" value="Tscrpt_reg_LuxR_C"/>
</dbReference>
<dbReference type="GO" id="GO:0006355">
    <property type="term" value="P:regulation of DNA-templated transcription"/>
    <property type="evidence" value="ECO:0007669"/>
    <property type="project" value="InterPro"/>
</dbReference>
<organism evidence="6 7">
    <name type="scientific">Brevibacterium celere</name>
    <dbReference type="NCBI Taxonomy" id="225845"/>
    <lineage>
        <taxon>Bacteria</taxon>
        <taxon>Bacillati</taxon>
        <taxon>Actinomycetota</taxon>
        <taxon>Actinomycetes</taxon>
        <taxon>Micrococcales</taxon>
        <taxon>Brevibacteriaceae</taxon>
        <taxon>Brevibacterium</taxon>
    </lineage>
</organism>
<feature type="transmembrane region" description="Helical" evidence="4">
    <location>
        <begin position="213"/>
        <end position="238"/>
    </location>
</feature>
<feature type="transmembrane region" description="Helical" evidence="4">
    <location>
        <begin position="140"/>
        <end position="161"/>
    </location>
</feature>
<dbReference type="RefSeq" id="WP_245940569.1">
    <property type="nucleotide sequence ID" value="NZ_QNSB01000005.1"/>
</dbReference>
<keyword evidence="7" id="KW-1185">Reference proteome</keyword>
<dbReference type="PROSITE" id="PS00622">
    <property type="entry name" value="HTH_LUXR_1"/>
    <property type="match status" value="1"/>
</dbReference>
<dbReference type="PANTHER" id="PTHR44688:SF16">
    <property type="entry name" value="DNA-BINDING TRANSCRIPTIONAL ACTIVATOR DEVR_DOSR"/>
    <property type="match status" value="1"/>
</dbReference>
<evidence type="ECO:0000256" key="4">
    <source>
        <dbReference type="SAM" id="Phobius"/>
    </source>
</evidence>
<dbReference type="InterPro" id="IPR036388">
    <property type="entry name" value="WH-like_DNA-bd_sf"/>
</dbReference>
<feature type="transmembrane region" description="Helical" evidence="4">
    <location>
        <begin position="44"/>
        <end position="64"/>
    </location>
</feature>
<proteinExistence type="predicted"/>